<name>A0A3M7PVI9_BRAPC</name>
<evidence type="ECO:0000313" key="1">
    <source>
        <dbReference type="EMBL" id="RNA03090.1"/>
    </source>
</evidence>
<organism evidence="1 2">
    <name type="scientific">Brachionus plicatilis</name>
    <name type="common">Marine rotifer</name>
    <name type="synonym">Brachionus muelleri</name>
    <dbReference type="NCBI Taxonomy" id="10195"/>
    <lineage>
        <taxon>Eukaryota</taxon>
        <taxon>Metazoa</taxon>
        <taxon>Spiralia</taxon>
        <taxon>Gnathifera</taxon>
        <taxon>Rotifera</taxon>
        <taxon>Eurotatoria</taxon>
        <taxon>Monogononta</taxon>
        <taxon>Pseudotrocha</taxon>
        <taxon>Ploima</taxon>
        <taxon>Brachionidae</taxon>
        <taxon>Brachionus</taxon>
    </lineage>
</organism>
<dbReference type="AlphaFoldDB" id="A0A3M7PVI9"/>
<comment type="caution">
    <text evidence="1">The sequence shown here is derived from an EMBL/GenBank/DDBJ whole genome shotgun (WGS) entry which is preliminary data.</text>
</comment>
<accession>A0A3M7PVI9</accession>
<protein>
    <submittedName>
        <fullName evidence="1">Uncharacterized protein</fullName>
    </submittedName>
</protein>
<evidence type="ECO:0000313" key="2">
    <source>
        <dbReference type="Proteomes" id="UP000276133"/>
    </source>
</evidence>
<dbReference type="Proteomes" id="UP000276133">
    <property type="component" value="Unassembled WGS sequence"/>
</dbReference>
<sequence length="123" mass="14469">MAFKNSKKFKILVEVVFLITKQLFVSNSDFLLVTGEICTKDFVIFLILFHIGYEIFKDSIYRFGIERKYYQTTKIFIGSSRLGELWFINYWNNPCSELYVVVVGSCWLLVVGQRPITNKLLNF</sequence>
<dbReference type="EMBL" id="REGN01008636">
    <property type="protein sequence ID" value="RNA03090.1"/>
    <property type="molecule type" value="Genomic_DNA"/>
</dbReference>
<reference evidence="1 2" key="1">
    <citation type="journal article" date="2018" name="Sci. Rep.">
        <title>Genomic signatures of local adaptation to the degree of environmental predictability in rotifers.</title>
        <authorList>
            <person name="Franch-Gras L."/>
            <person name="Hahn C."/>
            <person name="Garcia-Roger E.M."/>
            <person name="Carmona M.J."/>
            <person name="Serra M."/>
            <person name="Gomez A."/>
        </authorList>
    </citation>
    <scope>NUCLEOTIDE SEQUENCE [LARGE SCALE GENOMIC DNA]</scope>
    <source>
        <strain evidence="1">HYR1</strain>
    </source>
</reference>
<proteinExistence type="predicted"/>
<keyword evidence="2" id="KW-1185">Reference proteome</keyword>
<gene>
    <name evidence="1" type="ORF">BpHYR1_048925</name>
</gene>